<feature type="domain" description="Cation-transporting P-type ATPase N-terminal" evidence="9">
    <location>
        <begin position="212"/>
        <end position="286"/>
    </location>
</feature>
<dbReference type="Gene3D" id="2.70.150.10">
    <property type="entry name" value="Calcium-transporting ATPase, cytoplasmic transduction domain A"/>
    <property type="match status" value="1"/>
</dbReference>
<dbReference type="SUPFAM" id="SSF81665">
    <property type="entry name" value="Calcium ATPase, transmembrane domain M"/>
    <property type="match status" value="1"/>
</dbReference>
<gene>
    <name evidence="10" type="ORF">AMAG_18958</name>
</gene>
<feature type="transmembrane region" description="Helical" evidence="8">
    <location>
        <begin position="487"/>
        <end position="510"/>
    </location>
</feature>
<protein>
    <submittedName>
        <fullName evidence="10">HAD ATPase, P-type, family IC</fullName>
    </submittedName>
</protein>
<dbReference type="InterPro" id="IPR008250">
    <property type="entry name" value="ATPase_P-typ_transduc_dom_A_sf"/>
</dbReference>
<evidence type="ECO:0000313" key="10">
    <source>
        <dbReference type="EMBL" id="KNE63156.1"/>
    </source>
</evidence>
<keyword evidence="7 8" id="KW-0472">Membrane</keyword>
<keyword evidence="6 8" id="KW-1133">Transmembrane helix</keyword>
<dbReference type="OMA" id="HEQAFDS"/>
<dbReference type="SMART" id="SM00831">
    <property type="entry name" value="Cation_ATPase_N"/>
    <property type="match status" value="1"/>
</dbReference>
<evidence type="ECO:0000313" key="11">
    <source>
        <dbReference type="Proteomes" id="UP000054350"/>
    </source>
</evidence>
<keyword evidence="11" id="KW-1185">Reference proteome</keyword>
<feature type="transmembrane region" description="Helical" evidence="8">
    <location>
        <begin position="262"/>
        <end position="284"/>
    </location>
</feature>
<dbReference type="NCBIfam" id="TIGR01494">
    <property type="entry name" value="ATPase_P-type"/>
    <property type="match status" value="1"/>
</dbReference>
<proteinExistence type="predicted"/>
<dbReference type="GO" id="GO:0016887">
    <property type="term" value="F:ATP hydrolysis activity"/>
    <property type="evidence" value="ECO:0007669"/>
    <property type="project" value="InterPro"/>
</dbReference>
<dbReference type="GO" id="GO:0006812">
    <property type="term" value="P:monoatomic cation transport"/>
    <property type="evidence" value="ECO:0007669"/>
    <property type="project" value="UniProtKB-ARBA"/>
</dbReference>
<dbReference type="SUPFAM" id="SSF81660">
    <property type="entry name" value="Metal cation-transporting ATPase, ATP-binding domain N"/>
    <property type="match status" value="1"/>
</dbReference>
<dbReference type="OrthoDB" id="116380at2759"/>
<keyword evidence="2 8" id="KW-0812">Transmembrane</keyword>
<dbReference type="EMBL" id="GG745341">
    <property type="protein sequence ID" value="KNE63156.1"/>
    <property type="molecule type" value="Genomic_DNA"/>
</dbReference>
<dbReference type="AlphaFoldDB" id="A0A0L0SKR2"/>
<reference evidence="10 11" key="1">
    <citation type="submission" date="2009-11" db="EMBL/GenBank/DDBJ databases">
        <title>Annotation of Allomyces macrogynus ATCC 38327.</title>
        <authorList>
            <consortium name="The Broad Institute Genome Sequencing Platform"/>
            <person name="Russ C."/>
            <person name="Cuomo C."/>
            <person name="Burger G."/>
            <person name="Gray M.W."/>
            <person name="Holland P.W.H."/>
            <person name="King N."/>
            <person name="Lang F.B.F."/>
            <person name="Roger A.J."/>
            <person name="Ruiz-Trillo I."/>
            <person name="Young S.K."/>
            <person name="Zeng Q."/>
            <person name="Gargeya S."/>
            <person name="Fitzgerald M."/>
            <person name="Haas B."/>
            <person name="Abouelleil A."/>
            <person name="Alvarado L."/>
            <person name="Arachchi H.M."/>
            <person name="Berlin A."/>
            <person name="Chapman S.B."/>
            <person name="Gearin G."/>
            <person name="Goldberg J."/>
            <person name="Griggs A."/>
            <person name="Gujja S."/>
            <person name="Hansen M."/>
            <person name="Heiman D."/>
            <person name="Howarth C."/>
            <person name="Larimer J."/>
            <person name="Lui A."/>
            <person name="MacDonald P.J.P."/>
            <person name="McCowen C."/>
            <person name="Montmayeur A."/>
            <person name="Murphy C."/>
            <person name="Neiman D."/>
            <person name="Pearson M."/>
            <person name="Priest M."/>
            <person name="Roberts A."/>
            <person name="Saif S."/>
            <person name="Shea T."/>
            <person name="Sisk P."/>
            <person name="Stolte C."/>
            <person name="Sykes S."/>
            <person name="Wortman J."/>
            <person name="Nusbaum C."/>
            <person name="Birren B."/>
        </authorList>
    </citation>
    <scope>NUCLEOTIDE SEQUENCE [LARGE SCALE GENOMIC DNA]</scope>
    <source>
        <strain evidence="10 11">ATCC 38327</strain>
    </source>
</reference>
<dbReference type="FunFam" id="3.40.50.1000:FF:000001">
    <property type="entry name" value="Phospholipid-transporting ATPase IC"/>
    <property type="match status" value="1"/>
</dbReference>
<evidence type="ECO:0000256" key="4">
    <source>
        <dbReference type="ARBA" id="ARBA00022840"/>
    </source>
</evidence>
<dbReference type="InterPro" id="IPR018303">
    <property type="entry name" value="ATPase_P-typ_P_site"/>
</dbReference>
<dbReference type="Pfam" id="PF00122">
    <property type="entry name" value="E1-E2_ATPase"/>
    <property type="match status" value="1"/>
</dbReference>
<evidence type="ECO:0000256" key="5">
    <source>
        <dbReference type="ARBA" id="ARBA00022967"/>
    </source>
</evidence>
<evidence type="ECO:0000256" key="6">
    <source>
        <dbReference type="ARBA" id="ARBA00022989"/>
    </source>
</evidence>
<evidence type="ECO:0000256" key="2">
    <source>
        <dbReference type="ARBA" id="ARBA00022692"/>
    </source>
</evidence>
<dbReference type="PANTHER" id="PTHR42861">
    <property type="entry name" value="CALCIUM-TRANSPORTING ATPASE"/>
    <property type="match status" value="1"/>
</dbReference>
<keyword evidence="5" id="KW-1278">Translocase</keyword>
<sequence>MAVGAPLLSPSQEVVSLRAIDGKASIEHLVSIHVQDLFDIATNPDITAAEVLAGLRYLMVYRIRGGKMPSLDADVMKRLADALLLNMGHRDNDKGLFKRLSIVANEAFCLFVEFLEEVEEFRLAIAAKSAADVRHHLRLDKRVKSNAGKEVQQMAVHAVRLLPTLSPQFADWKDLVVRDGIDDVEKALREFADLAVPTLAPSKERLFPPPDLYFERTIKKVIYMFKTNLDQGLSSDAIPALREHYGKNDLPEPPKPSIPKMLFTQLTDFMVIILILAAIVEFIIGEPDPGIVLLVVVVLNVVIGFSQEFQANKALEALASLTVPKARVLRDGKTEEINAVELVPGDVVILEEGDAVPADLRIAESAQLEVIEAILTGEPIGILKSPDAIRSSSRRMPLGDCKGNAFMATMVARGRGKGIVVRTGARTEVGKISSAITATPAVITPIQRKLAKLGKILVVLSFVLCALVVVIGLAWKREVVQMIKVGISLAVSVIPEGLVAVVTVTMALGVRRMAQQAAIVRKLPSVETLGSVTVICSDKTGTLTEGKMGAQELWTVDQHGYAFTESTVLDPNVGQLTDRQGNHVAPEMQSSMVQLAMMVTALCNNAAVVKQDDGSWKAVGDSTEVAMVVASQKAQRSKQHFEAHGWARIGENAFDSDRKVMSVVYTHEGNGFVLAKGAPEAVLQRCIGVVEHYDGATGLRTSGAAIDQGEMMNAISDASAAMASKGLRVLGLAVRACPADVDTATIECEWLFVGLIGLIDPPRKGVRESVEMCKTAGIKVVMITGDHIATATAIATQLAILDPSNPAENRAIRGAELDCSRTRRSRR</sequence>
<dbReference type="InterPro" id="IPR023298">
    <property type="entry name" value="ATPase_P-typ_TM_dom_sf"/>
</dbReference>
<dbReference type="InterPro" id="IPR059000">
    <property type="entry name" value="ATPase_P-type_domA"/>
</dbReference>
<dbReference type="InterPro" id="IPR036412">
    <property type="entry name" value="HAD-like_sf"/>
</dbReference>
<keyword evidence="3" id="KW-0547">Nucleotide-binding</keyword>
<dbReference type="VEuPathDB" id="FungiDB:AMAG_18958"/>
<name>A0A0L0SKR2_ALLM3</name>
<reference evidence="11" key="2">
    <citation type="submission" date="2009-11" db="EMBL/GenBank/DDBJ databases">
        <title>The Genome Sequence of Allomyces macrogynus strain ATCC 38327.</title>
        <authorList>
            <consortium name="The Broad Institute Genome Sequencing Platform"/>
            <person name="Russ C."/>
            <person name="Cuomo C."/>
            <person name="Shea T."/>
            <person name="Young S.K."/>
            <person name="Zeng Q."/>
            <person name="Koehrsen M."/>
            <person name="Haas B."/>
            <person name="Borodovsky M."/>
            <person name="Guigo R."/>
            <person name="Alvarado L."/>
            <person name="Berlin A."/>
            <person name="Borenstein D."/>
            <person name="Chen Z."/>
            <person name="Engels R."/>
            <person name="Freedman E."/>
            <person name="Gellesch M."/>
            <person name="Goldberg J."/>
            <person name="Griggs A."/>
            <person name="Gujja S."/>
            <person name="Heiman D."/>
            <person name="Hepburn T."/>
            <person name="Howarth C."/>
            <person name="Jen D."/>
            <person name="Larson L."/>
            <person name="Lewis B."/>
            <person name="Mehta T."/>
            <person name="Park D."/>
            <person name="Pearson M."/>
            <person name="Roberts A."/>
            <person name="Saif S."/>
            <person name="Shenoy N."/>
            <person name="Sisk P."/>
            <person name="Stolte C."/>
            <person name="Sykes S."/>
            <person name="Walk T."/>
            <person name="White J."/>
            <person name="Yandava C."/>
            <person name="Burger G."/>
            <person name="Gray M.W."/>
            <person name="Holland P.W.H."/>
            <person name="King N."/>
            <person name="Lang F.B.F."/>
            <person name="Roger A.J."/>
            <person name="Ruiz-Trillo I."/>
            <person name="Lander E."/>
            <person name="Nusbaum C."/>
        </authorList>
    </citation>
    <scope>NUCLEOTIDE SEQUENCE [LARGE SCALE GENOMIC DNA]</scope>
    <source>
        <strain evidence="11">ATCC 38327</strain>
    </source>
</reference>
<dbReference type="Pfam" id="PF13246">
    <property type="entry name" value="Cation_ATPase"/>
    <property type="match status" value="1"/>
</dbReference>
<evidence type="ECO:0000256" key="8">
    <source>
        <dbReference type="SAM" id="Phobius"/>
    </source>
</evidence>
<dbReference type="InterPro" id="IPR004014">
    <property type="entry name" value="ATPase_P-typ_cation-transptr_N"/>
</dbReference>
<dbReference type="SUPFAM" id="SSF81653">
    <property type="entry name" value="Calcium ATPase, transduction domain A"/>
    <property type="match status" value="1"/>
</dbReference>
<dbReference type="Gene3D" id="1.20.1110.10">
    <property type="entry name" value="Calcium-transporting ATPase, transmembrane domain"/>
    <property type="match status" value="1"/>
</dbReference>
<dbReference type="InterPro" id="IPR001757">
    <property type="entry name" value="P_typ_ATPase"/>
</dbReference>
<evidence type="ECO:0000256" key="1">
    <source>
        <dbReference type="ARBA" id="ARBA00004141"/>
    </source>
</evidence>
<dbReference type="Gene3D" id="3.40.50.1000">
    <property type="entry name" value="HAD superfamily/HAD-like"/>
    <property type="match status" value="1"/>
</dbReference>
<dbReference type="Proteomes" id="UP000054350">
    <property type="component" value="Unassembled WGS sequence"/>
</dbReference>
<evidence type="ECO:0000256" key="3">
    <source>
        <dbReference type="ARBA" id="ARBA00022741"/>
    </source>
</evidence>
<dbReference type="InterPro" id="IPR023214">
    <property type="entry name" value="HAD_sf"/>
</dbReference>
<dbReference type="GO" id="GO:0016020">
    <property type="term" value="C:membrane"/>
    <property type="evidence" value="ECO:0007669"/>
    <property type="project" value="UniProtKB-SubCell"/>
</dbReference>
<organism evidence="10 11">
    <name type="scientific">Allomyces macrogynus (strain ATCC 38327)</name>
    <name type="common">Allomyces javanicus var. macrogynus</name>
    <dbReference type="NCBI Taxonomy" id="578462"/>
    <lineage>
        <taxon>Eukaryota</taxon>
        <taxon>Fungi</taxon>
        <taxon>Fungi incertae sedis</taxon>
        <taxon>Blastocladiomycota</taxon>
        <taxon>Blastocladiomycetes</taxon>
        <taxon>Blastocladiales</taxon>
        <taxon>Blastocladiaceae</taxon>
        <taxon>Allomyces</taxon>
    </lineage>
</organism>
<comment type="subcellular location">
    <subcellularLocation>
        <location evidence="1">Membrane</location>
        <topology evidence="1">Multi-pass membrane protein</topology>
    </subcellularLocation>
</comment>
<dbReference type="Pfam" id="PF00690">
    <property type="entry name" value="Cation_ATPase_N"/>
    <property type="match status" value="1"/>
</dbReference>
<dbReference type="Gene3D" id="3.40.1110.10">
    <property type="entry name" value="Calcium-transporting ATPase, cytoplasmic domain N"/>
    <property type="match status" value="1"/>
</dbReference>
<dbReference type="PRINTS" id="PR00119">
    <property type="entry name" value="CATATPASE"/>
</dbReference>
<keyword evidence="4" id="KW-0067">ATP-binding</keyword>
<dbReference type="SUPFAM" id="SSF56784">
    <property type="entry name" value="HAD-like"/>
    <property type="match status" value="1"/>
</dbReference>
<dbReference type="PROSITE" id="PS00154">
    <property type="entry name" value="ATPASE_E1_E2"/>
    <property type="match status" value="1"/>
</dbReference>
<feature type="transmembrane region" description="Helical" evidence="8">
    <location>
        <begin position="290"/>
        <end position="306"/>
    </location>
</feature>
<dbReference type="eggNOG" id="KOG0202">
    <property type="taxonomic scope" value="Eukaryota"/>
</dbReference>
<dbReference type="PRINTS" id="PR00121">
    <property type="entry name" value="NAKATPASE"/>
</dbReference>
<feature type="transmembrane region" description="Helical" evidence="8">
    <location>
        <begin position="456"/>
        <end position="475"/>
    </location>
</feature>
<accession>A0A0L0SKR2</accession>
<dbReference type="GO" id="GO:0005524">
    <property type="term" value="F:ATP binding"/>
    <property type="evidence" value="ECO:0007669"/>
    <property type="project" value="UniProtKB-KW"/>
</dbReference>
<evidence type="ECO:0000256" key="7">
    <source>
        <dbReference type="ARBA" id="ARBA00023136"/>
    </source>
</evidence>
<dbReference type="STRING" id="578462.A0A0L0SKR2"/>
<evidence type="ECO:0000259" key="9">
    <source>
        <dbReference type="SMART" id="SM00831"/>
    </source>
</evidence>
<dbReference type="InterPro" id="IPR023299">
    <property type="entry name" value="ATPase_P-typ_cyto_dom_N"/>
</dbReference>